<keyword evidence="3" id="KW-1185">Reference proteome</keyword>
<feature type="compositionally biased region" description="Gly residues" evidence="1">
    <location>
        <begin position="65"/>
        <end position="75"/>
    </location>
</feature>
<comment type="caution">
    <text evidence="2">The sequence shown here is derived from an EMBL/GenBank/DDBJ whole genome shotgun (WGS) entry which is preliminary data.</text>
</comment>
<sequence length="111" mass="12317">MEHTNSGKFSATPPAFSLESWPSPPTKSPSRHLLFFVLDSGCCCCCCLGHSPVYQNGVLVRSLSGIGGGRMGARGDGSRRRNRRRGEEEEEKKEKVETEEKDNEEEEGEKK</sequence>
<evidence type="ECO:0000313" key="2">
    <source>
        <dbReference type="EMBL" id="KAK3848994.1"/>
    </source>
</evidence>
<accession>A0AAE1BG78</accession>
<feature type="region of interest" description="Disordered" evidence="1">
    <location>
        <begin position="63"/>
        <end position="111"/>
    </location>
</feature>
<feature type="compositionally biased region" description="Acidic residues" evidence="1">
    <location>
        <begin position="99"/>
        <end position="111"/>
    </location>
</feature>
<proteinExistence type="predicted"/>
<dbReference type="EMBL" id="JAWQEG010009220">
    <property type="protein sequence ID" value="KAK3848994.1"/>
    <property type="molecule type" value="Genomic_DNA"/>
</dbReference>
<feature type="region of interest" description="Disordered" evidence="1">
    <location>
        <begin position="1"/>
        <end position="30"/>
    </location>
</feature>
<dbReference type="AlphaFoldDB" id="A0AAE1BG78"/>
<gene>
    <name evidence="2" type="ORF">Pcinc_044236</name>
</gene>
<dbReference type="Proteomes" id="UP001286313">
    <property type="component" value="Unassembled WGS sequence"/>
</dbReference>
<reference evidence="2" key="1">
    <citation type="submission" date="2023-10" db="EMBL/GenBank/DDBJ databases">
        <title>Genome assemblies of two species of porcelain crab, Petrolisthes cinctipes and Petrolisthes manimaculis (Anomura: Porcellanidae).</title>
        <authorList>
            <person name="Angst P."/>
        </authorList>
    </citation>
    <scope>NUCLEOTIDE SEQUENCE</scope>
    <source>
        <strain evidence="2">PB745_01</strain>
        <tissue evidence="2">Gill</tissue>
    </source>
</reference>
<evidence type="ECO:0000313" key="3">
    <source>
        <dbReference type="Proteomes" id="UP001286313"/>
    </source>
</evidence>
<organism evidence="2 3">
    <name type="scientific">Petrolisthes cinctipes</name>
    <name type="common">Flat porcelain crab</name>
    <dbReference type="NCBI Taxonomy" id="88211"/>
    <lineage>
        <taxon>Eukaryota</taxon>
        <taxon>Metazoa</taxon>
        <taxon>Ecdysozoa</taxon>
        <taxon>Arthropoda</taxon>
        <taxon>Crustacea</taxon>
        <taxon>Multicrustacea</taxon>
        <taxon>Malacostraca</taxon>
        <taxon>Eumalacostraca</taxon>
        <taxon>Eucarida</taxon>
        <taxon>Decapoda</taxon>
        <taxon>Pleocyemata</taxon>
        <taxon>Anomura</taxon>
        <taxon>Galatheoidea</taxon>
        <taxon>Porcellanidae</taxon>
        <taxon>Petrolisthes</taxon>
    </lineage>
</organism>
<name>A0AAE1BG78_PETCI</name>
<evidence type="ECO:0000256" key="1">
    <source>
        <dbReference type="SAM" id="MobiDB-lite"/>
    </source>
</evidence>
<protein>
    <submittedName>
        <fullName evidence="2">Uncharacterized protein</fullName>
    </submittedName>
</protein>